<accession>A0A3B1E6A7</accession>
<evidence type="ECO:0000256" key="4">
    <source>
        <dbReference type="ARBA" id="ARBA00022723"/>
    </source>
</evidence>
<dbReference type="SFLD" id="SFLDS00005">
    <property type="entry name" value="Isoprenoid_Synthase_Type_I"/>
    <property type="match status" value="1"/>
</dbReference>
<dbReference type="InterPro" id="IPR000092">
    <property type="entry name" value="Polyprenyl_synt"/>
</dbReference>
<dbReference type="InterPro" id="IPR033749">
    <property type="entry name" value="Polyprenyl_synt_CS"/>
</dbReference>
<reference evidence="7" key="1">
    <citation type="submission" date="2018-06" db="EMBL/GenBank/DDBJ databases">
        <authorList>
            <person name="Zhirakovskaya E."/>
        </authorList>
    </citation>
    <scope>NUCLEOTIDE SEQUENCE</scope>
</reference>
<comment type="cofactor">
    <cofactor evidence="1">
        <name>Mg(2+)</name>
        <dbReference type="ChEBI" id="CHEBI:18420"/>
    </cofactor>
</comment>
<keyword evidence="4" id="KW-0479">Metal-binding</keyword>
<dbReference type="SUPFAM" id="SSF48576">
    <property type="entry name" value="Terpenoid synthases"/>
    <property type="match status" value="1"/>
</dbReference>
<dbReference type="GO" id="GO:0004337">
    <property type="term" value="F:(2E,6E)-farnesyl diphosphate synthase activity"/>
    <property type="evidence" value="ECO:0007669"/>
    <property type="project" value="UniProtKB-EC"/>
</dbReference>
<dbReference type="GO" id="GO:0005737">
    <property type="term" value="C:cytoplasm"/>
    <property type="evidence" value="ECO:0007669"/>
    <property type="project" value="UniProtKB-ARBA"/>
</dbReference>
<gene>
    <name evidence="7" type="ORF">MNBD_PLANCTO02-1671</name>
</gene>
<evidence type="ECO:0000256" key="2">
    <source>
        <dbReference type="ARBA" id="ARBA00006706"/>
    </source>
</evidence>
<keyword evidence="6" id="KW-0414">Isoprene biosynthesis</keyword>
<dbReference type="NCBIfam" id="NF045485">
    <property type="entry name" value="FPPsyn"/>
    <property type="match status" value="1"/>
</dbReference>
<dbReference type="Pfam" id="PF00348">
    <property type="entry name" value="polyprenyl_synt"/>
    <property type="match status" value="1"/>
</dbReference>
<dbReference type="PANTHER" id="PTHR43281:SF1">
    <property type="entry name" value="FARNESYL DIPHOSPHATE SYNTHASE"/>
    <property type="match status" value="1"/>
</dbReference>
<dbReference type="PROSITE" id="PS00444">
    <property type="entry name" value="POLYPRENYL_SYNTHASE_2"/>
    <property type="match status" value="1"/>
</dbReference>
<dbReference type="EMBL" id="UOGL01000591">
    <property type="protein sequence ID" value="VAX41835.1"/>
    <property type="molecule type" value="Genomic_DNA"/>
</dbReference>
<keyword evidence="5" id="KW-0460">Magnesium</keyword>
<dbReference type="GO" id="GO:0046872">
    <property type="term" value="F:metal ion binding"/>
    <property type="evidence" value="ECO:0007669"/>
    <property type="project" value="UniProtKB-KW"/>
</dbReference>
<dbReference type="AlphaFoldDB" id="A0A3B1E6A7"/>
<evidence type="ECO:0000256" key="3">
    <source>
        <dbReference type="ARBA" id="ARBA00022679"/>
    </source>
</evidence>
<dbReference type="CDD" id="cd00685">
    <property type="entry name" value="Trans_IPPS_HT"/>
    <property type="match status" value="1"/>
</dbReference>
<keyword evidence="3 7" id="KW-0808">Transferase</keyword>
<sequence>MSDVSSHTALEQTWQQYRAKVNTALEGYMQPRVDCPETLREAMAYSLLAGGKRLRPVLVLLACEACGGEISQAMPAACALEMIHTYSLIHDDLPAMDDDNMRRGRPTNHVVYGEGNAILAGDGLLTYAFEIISRDVHPTDVAVRCLTELATAAGAIGMVGGQVVDLEAETSGIKNIEHLESIHRRKTGALLTSALVMGGVIAGISEKVLQSLIEYGQCIGMAFQITDDLLDITGDSERMGKGVQKDANHGKLTYPALFGVEESRQKAEDYIQRACEVIALPQKQTGRLESLARFILERDH</sequence>
<dbReference type="InterPro" id="IPR008949">
    <property type="entry name" value="Isoprenoid_synthase_dom_sf"/>
</dbReference>
<dbReference type="GO" id="GO:0008299">
    <property type="term" value="P:isoprenoid biosynthetic process"/>
    <property type="evidence" value="ECO:0007669"/>
    <property type="project" value="UniProtKB-KW"/>
</dbReference>
<name>A0A3B1E6A7_9ZZZZ</name>
<evidence type="ECO:0000256" key="6">
    <source>
        <dbReference type="ARBA" id="ARBA00023229"/>
    </source>
</evidence>
<comment type="similarity">
    <text evidence="2">Belongs to the FPP/GGPP synthase family.</text>
</comment>
<evidence type="ECO:0000256" key="5">
    <source>
        <dbReference type="ARBA" id="ARBA00022842"/>
    </source>
</evidence>
<dbReference type="PROSITE" id="PS00723">
    <property type="entry name" value="POLYPRENYL_SYNTHASE_1"/>
    <property type="match status" value="1"/>
</dbReference>
<evidence type="ECO:0000256" key="1">
    <source>
        <dbReference type="ARBA" id="ARBA00001946"/>
    </source>
</evidence>
<proteinExistence type="inferred from homology"/>
<dbReference type="PANTHER" id="PTHR43281">
    <property type="entry name" value="FARNESYL DIPHOSPHATE SYNTHASE"/>
    <property type="match status" value="1"/>
</dbReference>
<dbReference type="EC" id="2.5.1.10" evidence="7"/>
<evidence type="ECO:0000313" key="7">
    <source>
        <dbReference type="EMBL" id="VAX41835.1"/>
    </source>
</evidence>
<dbReference type="SFLD" id="SFLDG01017">
    <property type="entry name" value="Polyprenyl_Transferase_Like"/>
    <property type="match status" value="1"/>
</dbReference>
<dbReference type="InterPro" id="IPR053378">
    <property type="entry name" value="Prenyl_diphosphate_synthase"/>
</dbReference>
<dbReference type="Gene3D" id="1.10.600.10">
    <property type="entry name" value="Farnesyl Diphosphate Synthase"/>
    <property type="match status" value="1"/>
</dbReference>
<dbReference type="FunFam" id="1.10.600.10:FF:000001">
    <property type="entry name" value="Geranylgeranyl diphosphate synthase"/>
    <property type="match status" value="1"/>
</dbReference>
<organism evidence="7">
    <name type="scientific">hydrothermal vent metagenome</name>
    <dbReference type="NCBI Taxonomy" id="652676"/>
    <lineage>
        <taxon>unclassified sequences</taxon>
        <taxon>metagenomes</taxon>
        <taxon>ecological metagenomes</taxon>
    </lineage>
</organism>
<protein>
    <submittedName>
        <fullName evidence="7">(2E,6E)-farnesyl diphosphate synthase</fullName>
        <ecNumber evidence="7">2.5.1.10</ecNumber>
    </submittedName>
</protein>